<feature type="compositionally biased region" description="Polar residues" evidence="1">
    <location>
        <begin position="93"/>
        <end position="107"/>
    </location>
</feature>
<accession>A0A068WSC0</accession>
<name>A0A068WSC0_ECHGR</name>
<reference evidence="2" key="2">
    <citation type="submission" date="2014-06" db="EMBL/GenBank/DDBJ databases">
        <authorList>
            <person name="Aslett M."/>
        </authorList>
    </citation>
    <scope>NUCLEOTIDE SEQUENCE</scope>
</reference>
<protein>
    <submittedName>
        <fullName evidence="2 4">Expressed protein</fullName>
    </submittedName>
</protein>
<dbReference type="WBParaSite" id="EgrG_001121900">
    <property type="protein sequence ID" value="EgrG_001121900"/>
    <property type="gene ID" value="EgrG_001121900"/>
</dbReference>
<evidence type="ECO:0000313" key="2">
    <source>
        <dbReference type="EMBL" id="CDS20536.1"/>
    </source>
</evidence>
<sequence length="208" mass="23167">MRRRLRLINNCGGSRPERRLLSGAQEASSFSTGILTLQQRGCTKVQFHQGNMSYERPFFIDLIMANPLPKSSSKEGECHPLQSSGQKDCFSKRGQSSPPQNRLQKTCNLKKRECPPPQKAFQKACSPKQGECPPPQSPLQQALGPKQGQCPPPQNAFQQTCGPKQGKPIKENAFQVKAQININAFEKAALNENSPWVYLHMLVCEVYG</sequence>
<gene>
    <name evidence="2" type="ORF">EgrG_001121900</name>
</gene>
<dbReference type="EMBL" id="LK028581">
    <property type="protein sequence ID" value="CDS20536.1"/>
    <property type="molecule type" value="Genomic_DNA"/>
</dbReference>
<reference evidence="2 3" key="1">
    <citation type="journal article" date="2013" name="Nature">
        <title>The genomes of four tapeworm species reveal adaptations to parasitism.</title>
        <authorList>
            <person name="Tsai I.J."/>
            <person name="Zarowiecki M."/>
            <person name="Holroyd N."/>
            <person name="Garciarrubio A."/>
            <person name="Sanchez-Flores A."/>
            <person name="Brooks K.L."/>
            <person name="Tracey A."/>
            <person name="Bobes R.J."/>
            <person name="Fragoso G."/>
            <person name="Sciutto E."/>
            <person name="Aslett M."/>
            <person name="Beasley H."/>
            <person name="Bennett H.M."/>
            <person name="Cai J."/>
            <person name="Camicia F."/>
            <person name="Clark R."/>
            <person name="Cucher M."/>
            <person name="De Silva N."/>
            <person name="Day T.A."/>
            <person name="Deplazes P."/>
            <person name="Estrada K."/>
            <person name="Fernandez C."/>
            <person name="Holland P.W."/>
            <person name="Hou J."/>
            <person name="Hu S."/>
            <person name="Huckvale T."/>
            <person name="Hung S.S."/>
            <person name="Kamenetzky L."/>
            <person name="Keane J.A."/>
            <person name="Kiss F."/>
            <person name="Koziol U."/>
            <person name="Lambert O."/>
            <person name="Liu K."/>
            <person name="Luo X."/>
            <person name="Luo Y."/>
            <person name="Macchiaroli N."/>
            <person name="Nichol S."/>
            <person name="Paps J."/>
            <person name="Parkinson J."/>
            <person name="Pouchkina-Stantcheva N."/>
            <person name="Riddiford N."/>
            <person name="Rosenzvit M."/>
            <person name="Salinas G."/>
            <person name="Wasmuth J.D."/>
            <person name="Zamanian M."/>
            <person name="Zheng Y."/>
            <person name="Cai X."/>
            <person name="Soberon X."/>
            <person name="Olson P.D."/>
            <person name="Laclette J.P."/>
            <person name="Brehm K."/>
            <person name="Berriman M."/>
            <person name="Garciarrubio A."/>
            <person name="Bobes R.J."/>
            <person name="Fragoso G."/>
            <person name="Sanchez-Flores A."/>
            <person name="Estrada K."/>
            <person name="Cevallos M.A."/>
            <person name="Morett E."/>
            <person name="Gonzalez V."/>
            <person name="Portillo T."/>
            <person name="Ochoa-Leyva A."/>
            <person name="Jose M.V."/>
            <person name="Sciutto E."/>
            <person name="Landa A."/>
            <person name="Jimenez L."/>
            <person name="Valdes V."/>
            <person name="Carrero J.C."/>
            <person name="Larralde C."/>
            <person name="Morales-Montor J."/>
            <person name="Limon-Lason J."/>
            <person name="Soberon X."/>
            <person name="Laclette J.P."/>
        </authorList>
    </citation>
    <scope>NUCLEOTIDE SEQUENCE [LARGE SCALE GENOMIC DNA]</scope>
</reference>
<feature type="region of interest" description="Disordered" evidence="1">
    <location>
        <begin position="70"/>
        <end position="164"/>
    </location>
</feature>
<reference evidence="4" key="3">
    <citation type="submission" date="2020-10" db="UniProtKB">
        <authorList>
            <consortium name="WormBaseParasite"/>
        </authorList>
    </citation>
    <scope>IDENTIFICATION</scope>
</reference>
<evidence type="ECO:0000256" key="1">
    <source>
        <dbReference type="SAM" id="MobiDB-lite"/>
    </source>
</evidence>
<dbReference type="Proteomes" id="UP000492820">
    <property type="component" value="Unassembled WGS sequence"/>
</dbReference>
<dbReference type="AlphaFoldDB" id="A0A068WSC0"/>
<organism evidence="2">
    <name type="scientific">Echinococcus granulosus</name>
    <name type="common">Hydatid tapeworm</name>
    <dbReference type="NCBI Taxonomy" id="6210"/>
    <lineage>
        <taxon>Eukaryota</taxon>
        <taxon>Metazoa</taxon>
        <taxon>Spiralia</taxon>
        <taxon>Lophotrochozoa</taxon>
        <taxon>Platyhelminthes</taxon>
        <taxon>Cestoda</taxon>
        <taxon>Eucestoda</taxon>
        <taxon>Cyclophyllidea</taxon>
        <taxon>Taeniidae</taxon>
        <taxon>Echinococcus</taxon>
        <taxon>Echinococcus granulosus group</taxon>
    </lineage>
</organism>
<evidence type="ECO:0000313" key="3">
    <source>
        <dbReference type="Proteomes" id="UP000492820"/>
    </source>
</evidence>
<evidence type="ECO:0000313" key="4">
    <source>
        <dbReference type="WBParaSite" id="EgrG_001121900"/>
    </source>
</evidence>
<proteinExistence type="predicted"/>